<accession>A0A2P2PNP6</accession>
<reference evidence="1" key="1">
    <citation type="submission" date="2018-02" db="EMBL/GenBank/DDBJ databases">
        <title>Rhizophora mucronata_Transcriptome.</title>
        <authorList>
            <person name="Meera S.P."/>
            <person name="Sreeshan A."/>
            <person name="Augustine A."/>
        </authorList>
    </citation>
    <scope>NUCLEOTIDE SEQUENCE</scope>
    <source>
        <tissue evidence="1">Leaf</tissue>
    </source>
</reference>
<sequence>MMIQTLLQRMTVTNQIAEI</sequence>
<organism evidence="1">
    <name type="scientific">Rhizophora mucronata</name>
    <name type="common">Asiatic mangrove</name>
    <dbReference type="NCBI Taxonomy" id="61149"/>
    <lineage>
        <taxon>Eukaryota</taxon>
        <taxon>Viridiplantae</taxon>
        <taxon>Streptophyta</taxon>
        <taxon>Embryophyta</taxon>
        <taxon>Tracheophyta</taxon>
        <taxon>Spermatophyta</taxon>
        <taxon>Magnoliopsida</taxon>
        <taxon>eudicotyledons</taxon>
        <taxon>Gunneridae</taxon>
        <taxon>Pentapetalae</taxon>
        <taxon>rosids</taxon>
        <taxon>fabids</taxon>
        <taxon>Malpighiales</taxon>
        <taxon>Rhizophoraceae</taxon>
        <taxon>Rhizophora</taxon>
    </lineage>
</organism>
<dbReference type="AlphaFoldDB" id="A0A2P2PNP6"/>
<protein>
    <submittedName>
        <fullName evidence="1">Uncharacterized protein</fullName>
    </submittedName>
</protein>
<name>A0A2P2PNP6_RHIMU</name>
<proteinExistence type="predicted"/>
<dbReference type="EMBL" id="GGEC01075879">
    <property type="protein sequence ID" value="MBX56363.1"/>
    <property type="molecule type" value="Transcribed_RNA"/>
</dbReference>
<evidence type="ECO:0000313" key="1">
    <source>
        <dbReference type="EMBL" id="MBX56363.1"/>
    </source>
</evidence>